<dbReference type="STRING" id="28134.SAMN05444288_1663"/>
<dbReference type="InterPro" id="IPR029127">
    <property type="entry name" value="MvaI_BcnI"/>
</dbReference>
<dbReference type="RefSeq" id="WP_004368486.1">
    <property type="nucleotide sequence ID" value="NZ_GL833118.1"/>
</dbReference>
<dbReference type="eggNOG" id="ENOG502Z9I9">
    <property type="taxonomic scope" value="Bacteria"/>
</dbReference>
<dbReference type="Gene3D" id="3.40.210.20">
    <property type="entry name" value="MvaI/BcnI restriction endonuclease, catalytic domain"/>
    <property type="match status" value="1"/>
</dbReference>
<proteinExistence type="predicted"/>
<dbReference type="HOGENOM" id="CLU_1141953_0_0_10"/>
<protein>
    <recommendedName>
        <fullName evidence="1">MvaI/BcnI restriction endonuclease domain-containing protein</fullName>
    </recommendedName>
</protein>
<dbReference type="Proteomes" id="UP000005580">
    <property type="component" value="Unassembled WGS sequence"/>
</dbReference>
<reference evidence="2" key="1">
    <citation type="submission" date="2011-01" db="EMBL/GenBank/DDBJ databases">
        <authorList>
            <person name="Muzny D."/>
            <person name="Qin X."/>
            <person name="Buhay C."/>
            <person name="Dugan-Rocha S."/>
            <person name="Ding Y."/>
            <person name="Chen G."/>
            <person name="Hawes A."/>
            <person name="Holder M."/>
            <person name="Jhangiani S."/>
            <person name="Johnson A."/>
            <person name="Khan Z."/>
            <person name="Li Z."/>
            <person name="Liu W."/>
            <person name="Liu X."/>
            <person name="Perez L."/>
            <person name="Shen H."/>
            <person name="Wang Q."/>
            <person name="Watt J."/>
            <person name="Xi L."/>
            <person name="Xin Y."/>
            <person name="Zhou J."/>
            <person name="Deng J."/>
            <person name="Jiang H."/>
            <person name="Liu Y."/>
            <person name="Qu J."/>
            <person name="Song X.-Z."/>
            <person name="Zhang L."/>
            <person name="Villasana D."/>
            <person name="Johnson A."/>
            <person name="Liu J."/>
            <person name="Liyanage D."/>
            <person name="Lorensuhewa L."/>
            <person name="Robinson T."/>
            <person name="Song A."/>
            <person name="Song B.-B."/>
            <person name="Dinh H."/>
            <person name="Thornton R."/>
            <person name="Coyle M."/>
            <person name="Francisco L."/>
            <person name="Jackson L."/>
            <person name="Javaid M."/>
            <person name="Korchina V."/>
            <person name="Kovar C."/>
            <person name="Mata R."/>
            <person name="Mathew T."/>
            <person name="Ngo R."/>
            <person name="Nguyen L."/>
            <person name="Nguyen N."/>
            <person name="Okwuonu G."/>
            <person name="Ongeri F."/>
            <person name="Pham C."/>
            <person name="Simmons D."/>
            <person name="Wilczek-Boney K."/>
            <person name="Hale W."/>
            <person name="Jakkamsetti A."/>
            <person name="Pham P."/>
            <person name="Ruth R."/>
            <person name="San Lucas F."/>
            <person name="Warren J."/>
            <person name="Zhang J."/>
            <person name="Zhao Z."/>
            <person name="Zhou C."/>
            <person name="Zhu D."/>
            <person name="Lee S."/>
            <person name="Bess C."/>
            <person name="Blankenburg K."/>
            <person name="Forbes L."/>
            <person name="Fu Q."/>
            <person name="Gubbala S."/>
            <person name="Hirani K."/>
            <person name="Jayaseelan J.C."/>
            <person name="Lara F."/>
            <person name="Munidasa M."/>
            <person name="Palculict T."/>
            <person name="Patil S."/>
            <person name="Pu L.-L."/>
            <person name="Saada N."/>
            <person name="Tang L."/>
            <person name="Weissenberger G."/>
            <person name="Zhu Y."/>
            <person name="Hemphill L."/>
            <person name="Shang Y."/>
            <person name="Youmans B."/>
            <person name="Ayvaz T."/>
            <person name="Ross M."/>
            <person name="Santibanez J."/>
            <person name="Aqrawi P."/>
            <person name="Gross S."/>
            <person name="Joshi V."/>
            <person name="Fowler G."/>
            <person name="Nazareth L."/>
            <person name="Reid J."/>
            <person name="Worley K."/>
            <person name="Petrosino J."/>
            <person name="Highlander S."/>
            <person name="Gibbs R."/>
        </authorList>
    </citation>
    <scope>NUCLEOTIDE SEQUENCE [LARGE SCALE GENOMIC DNA]</scope>
    <source>
        <strain evidence="2">ATCC 33269</strain>
    </source>
</reference>
<name>E7RPV9_9BACT</name>
<evidence type="ECO:0000259" key="1">
    <source>
        <dbReference type="Pfam" id="PF15515"/>
    </source>
</evidence>
<keyword evidence="3" id="KW-1185">Reference proteome</keyword>
<accession>E7RPV9</accession>
<dbReference type="Pfam" id="PF15515">
    <property type="entry name" value="MvaI_BcnI"/>
    <property type="match status" value="1"/>
</dbReference>
<dbReference type="InterPro" id="IPR043005">
    <property type="entry name" value="MvaI_BcnI_rec"/>
</dbReference>
<dbReference type="AlphaFoldDB" id="E7RPV9"/>
<dbReference type="EMBL" id="AEPE02000004">
    <property type="protein sequence ID" value="EFZ37152.1"/>
    <property type="molecule type" value="Genomic_DNA"/>
</dbReference>
<evidence type="ECO:0000313" key="3">
    <source>
        <dbReference type="Proteomes" id="UP000005580"/>
    </source>
</evidence>
<sequence>MNKVLKSISKEELINRFNEIYTQGWILNRRGNNDGAVGNVLEDLLGIPENNLPIPNAAEWELKAQRANTSSLLTLFHMEPSPRAFKVVPNILLQKYGWPSAEAGKKYPIDEKSFRATLNAKNFIDRGFKVNVNDEQKRVEIVFDSTKTAERHNEWIRTVKKRVGHTDNFDIVPYWGFDDLFHKAGIKLMNCFYVRADEKREYEGRKRKSYFLYNYVLKLSQFNQSKFIDAIRQGKIYIDFDARTGHNHGTKFRMHYNDIPLLYKNAEVIIDKTSL</sequence>
<feature type="domain" description="MvaI/BcnI restriction endonuclease" evidence="1">
    <location>
        <begin position="14"/>
        <end position="263"/>
    </location>
</feature>
<gene>
    <name evidence="2" type="ORF">HMPREF0663_11210</name>
</gene>
<organism evidence="2 3">
    <name type="scientific">Hoylesella oralis ATCC 33269</name>
    <dbReference type="NCBI Taxonomy" id="873533"/>
    <lineage>
        <taxon>Bacteria</taxon>
        <taxon>Pseudomonadati</taxon>
        <taxon>Bacteroidota</taxon>
        <taxon>Bacteroidia</taxon>
        <taxon>Bacteroidales</taxon>
        <taxon>Prevotellaceae</taxon>
        <taxon>Hoylesella</taxon>
    </lineage>
</organism>
<dbReference type="InterPro" id="IPR043004">
    <property type="entry name" value="MvaI_BcnI_cat"/>
</dbReference>
<evidence type="ECO:0000313" key="2">
    <source>
        <dbReference type="EMBL" id="EFZ37152.1"/>
    </source>
</evidence>
<dbReference type="Gene3D" id="3.30.70.3570">
    <property type="entry name" value="MvaI/BcnI restriction endonuclease, recognition domain"/>
    <property type="match status" value="1"/>
</dbReference>
<dbReference type="CDD" id="cd22339">
    <property type="entry name" value="NciI-like"/>
    <property type="match status" value="1"/>
</dbReference>
<comment type="caution">
    <text evidence="2">The sequence shown here is derived from an EMBL/GenBank/DDBJ whole genome shotgun (WGS) entry which is preliminary data.</text>
</comment>